<evidence type="ECO:0000256" key="1">
    <source>
        <dbReference type="SAM" id="MobiDB-lite"/>
    </source>
</evidence>
<evidence type="ECO:0000313" key="3">
    <source>
        <dbReference type="EMBL" id="ADP35313.1"/>
    </source>
</evidence>
<dbReference type="OrthoDB" id="5688559at2"/>
<feature type="region of interest" description="Disordered" evidence="1">
    <location>
        <begin position="591"/>
        <end position="630"/>
    </location>
</feature>
<dbReference type="GeneID" id="93091774"/>
<dbReference type="InterPro" id="IPR005094">
    <property type="entry name" value="Endonuclease_MobA/VirD2"/>
</dbReference>
<evidence type="ECO:0000259" key="2">
    <source>
        <dbReference type="Pfam" id="PF03432"/>
    </source>
</evidence>
<feature type="compositionally biased region" description="Basic and acidic residues" evidence="1">
    <location>
        <begin position="511"/>
        <end position="548"/>
    </location>
</feature>
<reference evidence="3 4" key="1">
    <citation type="journal article" date="2010" name="Proc. Natl. Acad. Sci. U.S.A.">
        <title>Genome analysis of Bifidobacterium bifidum PRL2010 reveals metabolic pathways for host-derived glycan foraging.</title>
        <authorList>
            <person name="Turroni F."/>
            <person name="Bottacini F."/>
            <person name="Foroni E."/>
            <person name="Mulder I."/>
            <person name="Kim J.H."/>
            <person name="Zomer A."/>
            <person name="Sanchez B."/>
            <person name="Bidossi A."/>
            <person name="Ferrarini A."/>
            <person name="Giubellini V."/>
            <person name="Delledonne M."/>
            <person name="Henrissat B."/>
            <person name="Coutinho P."/>
            <person name="Oggioni M."/>
            <person name="Fitzgerald G.F."/>
            <person name="Mills D."/>
            <person name="Margolles A."/>
            <person name="Kelly D."/>
            <person name="van Sinderen D."/>
            <person name="Ventura M."/>
        </authorList>
    </citation>
    <scope>NUCLEOTIDE SEQUENCE [LARGE SCALE GENOMIC DNA]</scope>
    <source>
        <strain evidence="3 4">PRL2010</strain>
    </source>
</reference>
<dbReference type="HOGENOM" id="CLU_029513_0_0_11"/>
<dbReference type="PATRIC" id="fig|702459.3.peg.189"/>
<dbReference type="Proteomes" id="UP000002312">
    <property type="component" value="Chromosome"/>
</dbReference>
<dbReference type="eggNOG" id="COG3843">
    <property type="taxonomic scope" value="Bacteria"/>
</dbReference>
<gene>
    <name evidence="3" type="ordered locus">BBPR_0181</name>
</gene>
<dbReference type="EMBL" id="CP001840">
    <property type="protein sequence ID" value="ADP35313.1"/>
    <property type="molecule type" value="Genomic_DNA"/>
</dbReference>
<evidence type="ECO:0000313" key="4">
    <source>
        <dbReference type="Proteomes" id="UP000002312"/>
    </source>
</evidence>
<proteinExistence type="predicted"/>
<name>A0A0H3EAG7_BIFBP</name>
<sequence>MAVVKLGNKVKTNLPDTIRYVINPEKNDGGRLVYASYSSERHDANTLAEPMIRDLERCANGLRKDGVLALHLKHSFSPDEHVSAEQVHELGVMLTEAITGGDYKYVVSTHMDRHHLHNHIVICAANRRTGRKMRLTRRSIDRWRAVSDELCRREGLAVLENPKVETAVEHDEMLKAMRHAPDQSSGRQFGVESPVIASTGVGADMGELYAAARGVGVKERLRILIDLDAARANSIGELAELLDSHGVGLTLHGGGVTFMDRATGRRFRGARLGPAYSLDALGMRLSDGGSMLHLTFNNRLVAAVNDRFVSVWLPGTKRRRKVNLPVSMLRRDGSTWHLLMPATFTGMLMDQSNRYAARFDTGTLSEAFGHPRQRVESLAGDDSTMPRRYAASPAQYRYYQVQARKLDELRTMAEGLNAACRLQRENGGGLAKGLRDLNAKADWAYGELRAAVVALNDVIDSHDPDLVVEAREEIERRERTLLECRRQLDAIRSVARNSGVGLPKWICKERNDEPANEHEQRNGIRSDGRHVLPDVRSDAADGAGEHHAGVGGRYDSGGGREPEAQPAGCGTSEREFDALITESRASINESAALVGESDAQEATLRSQRDGQIAQRDQEERTRVHRKGKTL</sequence>
<feature type="region of interest" description="Disordered" evidence="1">
    <location>
        <begin position="511"/>
        <end position="574"/>
    </location>
</feature>
<organism evidence="3 4">
    <name type="scientific">Bifidobacterium bifidum (strain PRL2010)</name>
    <dbReference type="NCBI Taxonomy" id="702459"/>
    <lineage>
        <taxon>Bacteria</taxon>
        <taxon>Bacillati</taxon>
        <taxon>Actinomycetota</taxon>
        <taxon>Actinomycetes</taxon>
        <taxon>Bifidobacteriales</taxon>
        <taxon>Bifidobacteriaceae</taxon>
        <taxon>Bifidobacterium</taxon>
    </lineage>
</organism>
<protein>
    <submittedName>
        <fullName evidence="3">Relaxase</fullName>
    </submittedName>
</protein>
<dbReference type="AlphaFoldDB" id="A0A0H3EAG7"/>
<dbReference type="Pfam" id="PF03432">
    <property type="entry name" value="Relaxase"/>
    <property type="match status" value="1"/>
</dbReference>
<dbReference type="KEGG" id="bbp:BBPR_0181"/>
<feature type="domain" description="MobA/VirD2-like nuclease" evidence="2">
    <location>
        <begin position="20"/>
        <end position="156"/>
    </location>
</feature>
<accession>A0A0H3EAG7</accession>
<dbReference type="RefSeq" id="WP_013389442.1">
    <property type="nucleotide sequence ID" value="NC_014638.1"/>
</dbReference>